<accession>A0A8H5B7N1</accession>
<evidence type="ECO:0000313" key="3">
    <source>
        <dbReference type="EMBL" id="KAF5318090.1"/>
    </source>
</evidence>
<feature type="region of interest" description="Disordered" evidence="1">
    <location>
        <begin position="29"/>
        <end position="72"/>
    </location>
</feature>
<dbReference type="PROSITE" id="PS50181">
    <property type="entry name" value="FBOX"/>
    <property type="match status" value="1"/>
</dbReference>
<name>A0A8H5B7N1_9AGAR</name>
<proteinExistence type="predicted"/>
<comment type="caution">
    <text evidence="3">The sequence shown here is derived from an EMBL/GenBank/DDBJ whole genome shotgun (WGS) entry which is preliminary data.</text>
</comment>
<dbReference type="InterPro" id="IPR001810">
    <property type="entry name" value="F-box_dom"/>
</dbReference>
<feature type="compositionally biased region" description="Basic residues" evidence="1">
    <location>
        <begin position="44"/>
        <end position="56"/>
    </location>
</feature>
<evidence type="ECO:0000259" key="2">
    <source>
        <dbReference type="PROSITE" id="PS50181"/>
    </source>
</evidence>
<dbReference type="OrthoDB" id="2322499at2759"/>
<protein>
    <recommendedName>
        <fullName evidence="2">F-box domain-containing protein</fullName>
    </recommendedName>
</protein>
<dbReference type="Pfam" id="PF00646">
    <property type="entry name" value="F-box"/>
    <property type="match status" value="1"/>
</dbReference>
<evidence type="ECO:0000313" key="4">
    <source>
        <dbReference type="Proteomes" id="UP000567179"/>
    </source>
</evidence>
<dbReference type="Proteomes" id="UP000567179">
    <property type="component" value="Unassembled WGS sequence"/>
</dbReference>
<reference evidence="3 4" key="1">
    <citation type="journal article" date="2020" name="ISME J.">
        <title>Uncovering the hidden diversity of litter-decomposition mechanisms in mushroom-forming fungi.</title>
        <authorList>
            <person name="Floudas D."/>
            <person name="Bentzer J."/>
            <person name="Ahren D."/>
            <person name="Johansson T."/>
            <person name="Persson P."/>
            <person name="Tunlid A."/>
        </authorList>
    </citation>
    <scope>NUCLEOTIDE SEQUENCE [LARGE SCALE GENOMIC DNA]</scope>
    <source>
        <strain evidence="3 4">CBS 101986</strain>
    </source>
</reference>
<dbReference type="EMBL" id="JAACJJ010000031">
    <property type="protein sequence ID" value="KAF5318090.1"/>
    <property type="molecule type" value="Genomic_DNA"/>
</dbReference>
<dbReference type="InterPro" id="IPR036047">
    <property type="entry name" value="F-box-like_dom_sf"/>
</dbReference>
<dbReference type="SUPFAM" id="SSF81383">
    <property type="entry name" value="F-box domain"/>
    <property type="match status" value="1"/>
</dbReference>
<dbReference type="AlphaFoldDB" id="A0A8H5B7N1"/>
<evidence type="ECO:0000256" key="1">
    <source>
        <dbReference type="SAM" id="MobiDB-lite"/>
    </source>
</evidence>
<keyword evidence="4" id="KW-1185">Reference proteome</keyword>
<sequence length="702" mass="78764">MPAERKSTRLANRQAPKVTVLDDYHSELWSSSDPEVDEDEVVAAKKKGAGAKRKSKASSSTKQPASKKPRGMKGLLKDVVDMPLDILYEIFGHVLPTDLLNLARTSRGLRKILMNRSSASVWRNARANDPHGLPACPSSIGEPAYASLCYAKYCMSCNCATQSPYHIFAARIRLCRKCVDTQCAGLPSELRDKALSKIVNTLPKVEFAGPMYKRYVFHTPAVEKLQIIIQQMAKKHEDPQVRTAELANHKFVKQLRKRYRHGVACAKWLKNRNNGIVAEKASLLDSRRAEVVEYAKGLGWSEELLNFDRTISAIRFSSPITKACSKKITPQALEGIKESLVALLDELKSDHTIWKIETTLMRRLPLLRDIHKDCSKSFHPHTPVISTRDLFHLPAVHELIMGPPLDVAVTEETLAPIRQNFEAYVAEGQEQHRDALVQMINDAYGLQHPVDKNVIFDLATTFFKCKACPYAAIRLPRALVHSCAVRFRCLYSSKPELSLEENTEAAFALKVLAQPRWNEYSHISFDKNMAAIIGDVIKLCGFDPKSTTFNDMELAYPILECLSCNDLHNGRTTMTWSTTANHYYSRHLKSDNTDGSQKSMVLKVVDDAEASYVRSQLNILKEKAYSAQHSERCFCAECHIPGNMPTLKAHWKTVHGRPAGDADILAQIDTAYDFEGFMLWPPRDPDISPLSLTGAMEIALST</sequence>
<feature type="domain" description="F-box" evidence="2">
    <location>
        <begin position="76"/>
        <end position="125"/>
    </location>
</feature>
<organism evidence="3 4">
    <name type="scientific">Psilocybe cf. subviscida</name>
    <dbReference type="NCBI Taxonomy" id="2480587"/>
    <lineage>
        <taxon>Eukaryota</taxon>
        <taxon>Fungi</taxon>
        <taxon>Dikarya</taxon>
        <taxon>Basidiomycota</taxon>
        <taxon>Agaricomycotina</taxon>
        <taxon>Agaricomycetes</taxon>
        <taxon>Agaricomycetidae</taxon>
        <taxon>Agaricales</taxon>
        <taxon>Agaricineae</taxon>
        <taxon>Strophariaceae</taxon>
        <taxon>Psilocybe</taxon>
    </lineage>
</organism>
<gene>
    <name evidence="3" type="ORF">D9619_012274</name>
</gene>
<dbReference type="SMART" id="SM00256">
    <property type="entry name" value="FBOX"/>
    <property type="match status" value="1"/>
</dbReference>
<dbReference type="CDD" id="cd09917">
    <property type="entry name" value="F-box_SF"/>
    <property type="match status" value="1"/>
</dbReference>